<dbReference type="OMA" id="CSSEIEY"/>
<accession>A0A7I4Y464</accession>
<protein>
    <submittedName>
        <fullName evidence="2">Uncharacterized protein</fullName>
    </submittedName>
</protein>
<dbReference type="GO" id="GO:1902884">
    <property type="term" value="P:positive regulation of response to oxidative stress"/>
    <property type="evidence" value="ECO:0007669"/>
    <property type="project" value="InterPro"/>
</dbReference>
<dbReference type="AlphaFoldDB" id="A0A7I4Y464"/>
<organism evidence="1 2">
    <name type="scientific">Haemonchus contortus</name>
    <name type="common">Barber pole worm</name>
    <dbReference type="NCBI Taxonomy" id="6289"/>
    <lineage>
        <taxon>Eukaryota</taxon>
        <taxon>Metazoa</taxon>
        <taxon>Ecdysozoa</taxon>
        <taxon>Nematoda</taxon>
        <taxon>Chromadorea</taxon>
        <taxon>Rhabditida</taxon>
        <taxon>Rhabditina</taxon>
        <taxon>Rhabditomorpha</taxon>
        <taxon>Strongyloidea</taxon>
        <taxon>Trichostrongylidae</taxon>
        <taxon>Haemonchus</taxon>
    </lineage>
</organism>
<dbReference type="Proteomes" id="UP000025227">
    <property type="component" value="Unplaced"/>
</dbReference>
<proteinExistence type="predicted"/>
<dbReference type="GO" id="GO:0016020">
    <property type="term" value="C:membrane"/>
    <property type="evidence" value="ECO:0007669"/>
    <property type="project" value="InterPro"/>
</dbReference>
<dbReference type="GO" id="GO:0050650">
    <property type="term" value="P:chondroitin sulfate proteoglycan biosynthetic process"/>
    <property type="evidence" value="ECO:0007669"/>
    <property type="project" value="InterPro"/>
</dbReference>
<keyword evidence="1" id="KW-1185">Reference proteome</keyword>
<reference evidence="2" key="1">
    <citation type="submission" date="2020-12" db="UniProtKB">
        <authorList>
            <consortium name="WormBaseParasite"/>
        </authorList>
    </citation>
    <scope>IDENTIFICATION</scope>
    <source>
        <strain evidence="2">MHco3</strain>
    </source>
</reference>
<name>A0A7I4Y464_HAECO</name>
<dbReference type="PANTHER" id="PTHR22900:SF10">
    <property type="entry name" value="CARBOHYDRATE SULFOTRANSFERASE"/>
    <property type="match status" value="1"/>
</dbReference>
<dbReference type="WBParaSite" id="HCON_00050895-00001">
    <property type="protein sequence ID" value="HCON_00050895-00001"/>
    <property type="gene ID" value="HCON_00050895"/>
</dbReference>
<dbReference type="InterPro" id="IPR007669">
    <property type="entry name" value="Chst-1-like"/>
</dbReference>
<dbReference type="OrthoDB" id="408912at2759"/>
<evidence type="ECO:0000313" key="2">
    <source>
        <dbReference type="WBParaSite" id="HCON_00050895-00001"/>
    </source>
</evidence>
<dbReference type="GO" id="GO:0047756">
    <property type="term" value="F:chondroitin 4-sulfotransferase activity"/>
    <property type="evidence" value="ECO:0007669"/>
    <property type="project" value="InterPro"/>
</dbReference>
<evidence type="ECO:0000313" key="1">
    <source>
        <dbReference type="Proteomes" id="UP000025227"/>
    </source>
</evidence>
<dbReference type="InterPro" id="IPR005331">
    <property type="entry name" value="Sulfotransferase"/>
</dbReference>
<dbReference type="Pfam" id="PF03567">
    <property type="entry name" value="Sulfotransfer_2"/>
    <property type="match status" value="1"/>
</dbReference>
<sequence length="159" mass="18974">MEKCKCFCCGGNMTCFVSRLKHHLLEYNSVRRVTSKTDFYYMRHFAPLTWYCNFGSTLNATHIIRFDTKERIQLAKTFNKVLQTAGVPISERNYIRREMLKRLPAHATSTSEEREIVRDVFFSNKKTLEIFTEIYYYDFVVFGYHPPISHMQKDPIFRD</sequence>
<dbReference type="PANTHER" id="PTHR22900">
    <property type="entry name" value="PROTEIN CBG14245-RELATED"/>
    <property type="match status" value="1"/>
</dbReference>